<dbReference type="InterPro" id="IPR036249">
    <property type="entry name" value="Thioredoxin-like_sf"/>
</dbReference>
<gene>
    <name evidence="7" type="ORF">DWU98_14265</name>
</gene>
<evidence type="ECO:0000256" key="2">
    <source>
        <dbReference type="ARBA" id="ARBA00007758"/>
    </source>
</evidence>
<dbReference type="AlphaFoldDB" id="A0A370WWS0"/>
<dbReference type="NCBIfam" id="TIGR00385">
    <property type="entry name" value="dsbE"/>
    <property type="match status" value="1"/>
</dbReference>
<protein>
    <submittedName>
        <fullName evidence="7">DsbE family thiol:disulfide interchange protein</fullName>
    </submittedName>
</protein>
<name>A0A370WWS0_9GAMM</name>
<dbReference type="CDD" id="cd03010">
    <property type="entry name" value="TlpA_like_DsbE"/>
    <property type="match status" value="1"/>
</dbReference>
<comment type="similarity">
    <text evidence="2">Belongs to the thioredoxin family. DsbE subfamily.</text>
</comment>
<feature type="domain" description="Thioredoxin" evidence="6">
    <location>
        <begin position="35"/>
        <end position="177"/>
    </location>
</feature>
<evidence type="ECO:0000313" key="7">
    <source>
        <dbReference type="EMBL" id="RDS80569.1"/>
    </source>
</evidence>
<keyword evidence="5" id="KW-0676">Redox-active center</keyword>
<dbReference type="InterPro" id="IPR013766">
    <property type="entry name" value="Thioredoxin_domain"/>
</dbReference>
<comment type="caution">
    <text evidence="7">The sequence shown here is derived from an EMBL/GenBank/DDBJ whole genome shotgun (WGS) entry which is preliminary data.</text>
</comment>
<evidence type="ECO:0000313" key="8">
    <source>
        <dbReference type="Proteomes" id="UP000254258"/>
    </source>
</evidence>
<dbReference type="GO" id="GO:0005886">
    <property type="term" value="C:plasma membrane"/>
    <property type="evidence" value="ECO:0007669"/>
    <property type="project" value="UniProtKB-SubCell"/>
</dbReference>
<dbReference type="InterPro" id="IPR004799">
    <property type="entry name" value="Periplasmic_diS_OxRdtase_DsbE"/>
</dbReference>
<sequence length="195" mass="20593">MSRLVPFLAFVVLAVLLGFGIWWNSSHDPTAVPSPLINKPAPVFALPTLNDPSQTVSKASMLGKPYLVNVFASWCFACGEEHPVLMAESKSLGIPVIGYDYKDDPNDAKAWLAQHGNPYSVVITDVSGHTAIDFGVYGAPETFLIDGAGIVRYKRIGPLTPDVIAQQLEPAIEALQHSAPAPGRGAGGGEGVASL</sequence>
<evidence type="ECO:0000256" key="4">
    <source>
        <dbReference type="ARBA" id="ARBA00023157"/>
    </source>
</evidence>
<dbReference type="GO" id="GO:0015036">
    <property type="term" value="F:disulfide oxidoreductase activity"/>
    <property type="evidence" value="ECO:0007669"/>
    <property type="project" value="InterPro"/>
</dbReference>
<evidence type="ECO:0000259" key="6">
    <source>
        <dbReference type="PROSITE" id="PS51352"/>
    </source>
</evidence>
<dbReference type="SUPFAM" id="SSF52833">
    <property type="entry name" value="Thioredoxin-like"/>
    <property type="match status" value="1"/>
</dbReference>
<dbReference type="GO" id="GO:0030288">
    <property type="term" value="C:outer membrane-bounded periplasmic space"/>
    <property type="evidence" value="ECO:0007669"/>
    <property type="project" value="InterPro"/>
</dbReference>
<evidence type="ECO:0000256" key="5">
    <source>
        <dbReference type="ARBA" id="ARBA00023284"/>
    </source>
</evidence>
<dbReference type="PROSITE" id="PS51352">
    <property type="entry name" value="THIOREDOXIN_2"/>
    <property type="match status" value="1"/>
</dbReference>
<evidence type="ECO:0000256" key="1">
    <source>
        <dbReference type="ARBA" id="ARBA00004383"/>
    </source>
</evidence>
<dbReference type="Proteomes" id="UP000254258">
    <property type="component" value="Unassembled WGS sequence"/>
</dbReference>
<keyword evidence="8" id="KW-1185">Reference proteome</keyword>
<proteinExistence type="inferred from homology"/>
<comment type="subcellular location">
    <subcellularLocation>
        <location evidence="1">Cell inner membrane</location>
        <topology evidence="1">Single-pass membrane protein</topology>
        <orientation evidence="1">Periplasmic side</orientation>
    </subcellularLocation>
</comment>
<dbReference type="GO" id="GO:0017004">
    <property type="term" value="P:cytochrome complex assembly"/>
    <property type="evidence" value="ECO:0007669"/>
    <property type="project" value="UniProtKB-KW"/>
</dbReference>
<dbReference type="InterPro" id="IPR013740">
    <property type="entry name" value="Redoxin"/>
</dbReference>
<dbReference type="PANTHER" id="PTHR42852">
    <property type="entry name" value="THIOL:DISULFIDE INTERCHANGE PROTEIN DSBE"/>
    <property type="match status" value="1"/>
</dbReference>
<dbReference type="RefSeq" id="WP_115496228.1">
    <property type="nucleotide sequence ID" value="NZ_QRBE01000008.1"/>
</dbReference>
<dbReference type="OrthoDB" id="9799347at2"/>
<dbReference type="Pfam" id="PF08534">
    <property type="entry name" value="Redoxin"/>
    <property type="match status" value="1"/>
</dbReference>
<dbReference type="PANTHER" id="PTHR42852:SF6">
    <property type="entry name" value="THIOL:DISULFIDE INTERCHANGE PROTEIN DSBE"/>
    <property type="match status" value="1"/>
</dbReference>
<dbReference type="InterPro" id="IPR050553">
    <property type="entry name" value="Thioredoxin_ResA/DsbE_sf"/>
</dbReference>
<reference evidence="7 8" key="1">
    <citation type="submission" date="2018-07" db="EMBL/GenBank/DDBJ databases">
        <title>Dyella monticola sp. nov. and Dyella psychrodurans sp. nov. isolated from monsoon evergreen broad-leaved forest soil of Dinghu Mountain, China.</title>
        <authorList>
            <person name="Gao Z."/>
            <person name="Qiu L."/>
        </authorList>
    </citation>
    <scope>NUCLEOTIDE SEQUENCE [LARGE SCALE GENOMIC DNA]</scope>
    <source>
        <strain evidence="7 8">4G-K06</strain>
    </source>
</reference>
<keyword evidence="4" id="KW-1015">Disulfide bond</keyword>
<evidence type="ECO:0000256" key="3">
    <source>
        <dbReference type="ARBA" id="ARBA00022748"/>
    </source>
</evidence>
<accession>A0A370WWS0</accession>
<dbReference type="Gene3D" id="3.40.30.10">
    <property type="entry name" value="Glutaredoxin"/>
    <property type="match status" value="1"/>
</dbReference>
<keyword evidence="3" id="KW-0201">Cytochrome c-type biogenesis</keyword>
<dbReference type="EMBL" id="QRBE01000008">
    <property type="protein sequence ID" value="RDS80569.1"/>
    <property type="molecule type" value="Genomic_DNA"/>
</dbReference>
<organism evidence="7 8">
    <name type="scientific">Dyella monticola</name>
    <dbReference type="NCBI Taxonomy" id="1927958"/>
    <lineage>
        <taxon>Bacteria</taxon>
        <taxon>Pseudomonadati</taxon>
        <taxon>Pseudomonadota</taxon>
        <taxon>Gammaproteobacteria</taxon>
        <taxon>Lysobacterales</taxon>
        <taxon>Rhodanobacteraceae</taxon>
        <taxon>Dyella</taxon>
    </lineage>
</organism>